<evidence type="ECO:0000313" key="2">
    <source>
        <dbReference type="EMBL" id="MFC5429848.1"/>
    </source>
</evidence>
<accession>A0ABW0J9T3</accession>
<dbReference type="Pfam" id="PF09836">
    <property type="entry name" value="DUF2063"/>
    <property type="match status" value="1"/>
</dbReference>
<sequence length="276" mass="29935">MNTSLAAFQDSFIRALYGATESDPRVAAVAAQPGFAVYRNTVFKGCVDALQANFPSVQRLVGEDWFRAAALVYARATPPDDARLLLYGATFPAFLEAFEPASALTYLAGVARLDRLWIESHVAPDFGSEVVSEVASENTMRRATEITRLSPDKFLRTVLLPNATARWAWFDAQPVYTIWRATREEVALPDPLDWRGEGVLLLRAGGRVTWRQVGKGVCALLDACAAGVTFGNAMERALEVEPDLDLVSITATLFADGAISAAVTGPDIGFHEIHGD</sequence>
<dbReference type="InterPro" id="IPR018640">
    <property type="entry name" value="DUF2063"/>
</dbReference>
<dbReference type="GO" id="GO:0003677">
    <property type="term" value="F:DNA binding"/>
    <property type="evidence" value="ECO:0007669"/>
    <property type="project" value="UniProtKB-KW"/>
</dbReference>
<dbReference type="EMBL" id="JBHSMP010000016">
    <property type="protein sequence ID" value="MFC5429848.1"/>
    <property type="molecule type" value="Genomic_DNA"/>
</dbReference>
<evidence type="ECO:0000313" key="3">
    <source>
        <dbReference type="Proteomes" id="UP001596103"/>
    </source>
</evidence>
<dbReference type="RefSeq" id="WP_377711878.1">
    <property type="nucleotide sequence ID" value="NZ_JBHSMP010000016.1"/>
</dbReference>
<keyword evidence="3" id="KW-1185">Reference proteome</keyword>
<dbReference type="Gene3D" id="1.10.150.690">
    <property type="entry name" value="DUF2063"/>
    <property type="match status" value="1"/>
</dbReference>
<gene>
    <name evidence="2" type="ORF">ACFPTO_13725</name>
</gene>
<dbReference type="Proteomes" id="UP001596103">
    <property type="component" value="Unassembled WGS sequence"/>
</dbReference>
<dbReference type="InterPro" id="IPR044922">
    <property type="entry name" value="DUF2063_N_sf"/>
</dbReference>
<evidence type="ECO:0000259" key="1">
    <source>
        <dbReference type="Pfam" id="PF09836"/>
    </source>
</evidence>
<proteinExistence type="predicted"/>
<comment type="caution">
    <text evidence="2">The sequence shown here is derived from an EMBL/GenBank/DDBJ whole genome shotgun (WGS) entry which is preliminary data.</text>
</comment>
<keyword evidence="2" id="KW-0238">DNA-binding</keyword>
<name>A0ABW0J9T3_9BURK</name>
<protein>
    <submittedName>
        <fullName evidence="2">DNA-binding domain-containing protein</fullName>
    </submittedName>
</protein>
<reference evidence="3" key="1">
    <citation type="journal article" date="2019" name="Int. J. Syst. Evol. Microbiol.">
        <title>The Global Catalogue of Microorganisms (GCM) 10K type strain sequencing project: providing services to taxonomists for standard genome sequencing and annotation.</title>
        <authorList>
            <consortium name="The Broad Institute Genomics Platform"/>
            <consortium name="The Broad Institute Genome Sequencing Center for Infectious Disease"/>
            <person name="Wu L."/>
            <person name="Ma J."/>
        </authorList>
    </citation>
    <scope>NUCLEOTIDE SEQUENCE [LARGE SCALE GENOMIC DNA]</scope>
    <source>
        <strain evidence="3">CCUG 56042</strain>
    </source>
</reference>
<organism evidence="2 3">
    <name type="scientific">Paraburkholderia denitrificans</name>
    <dbReference type="NCBI Taxonomy" id="694025"/>
    <lineage>
        <taxon>Bacteria</taxon>
        <taxon>Pseudomonadati</taxon>
        <taxon>Pseudomonadota</taxon>
        <taxon>Betaproteobacteria</taxon>
        <taxon>Burkholderiales</taxon>
        <taxon>Burkholderiaceae</taxon>
        <taxon>Paraburkholderia</taxon>
    </lineage>
</organism>
<feature type="domain" description="Putative DNA-binding" evidence="1">
    <location>
        <begin position="8"/>
        <end position="95"/>
    </location>
</feature>